<proteinExistence type="predicted"/>
<organism evidence="3 4">
    <name type="scientific">Chloracidobacterium sp. N</name>
    <dbReference type="NCBI Taxonomy" id="2821540"/>
    <lineage>
        <taxon>Bacteria</taxon>
        <taxon>Pseudomonadati</taxon>
        <taxon>Acidobacteriota</taxon>
        <taxon>Terriglobia</taxon>
        <taxon>Terriglobales</taxon>
        <taxon>Acidobacteriaceae</taxon>
        <taxon>Chloracidobacterium</taxon>
        <taxon>Chloracidobacterium aggregatum</taxon>
    </lineage>
</organism>
<dbReference type="Pfam" id="PF19313">
    <property type="entry name" value="DUF5916"/>
    <property type="match status" value="1"/>
</dbReference>
<feature type="domain" description="Carbohydrate-binding" evidence="1">
    <location>
        <begin position="77"/>
        <end position="232"/>
    </location>
</feature>
<dbReference type="InterPro" id="IPR010502">
    <property type="entry name" value="Carb-bd_dom_fam9"/>
</dbReference>
<feature type="domain" description="DUF5916" evidence="2">
    <location>
        <begin position="276"/>
        <end position="380"/>
    </location>
</feature>
<dbReference type="SUPFAM" id="SSF49344">
    <property type="entry name" value="CBD9-like"/>
    <property type="match status" value="1"/>
</dbReference>
<keyword evidence="4" id="KW-1185">Reference proteome</keyword>
<dbReference type="CDD" id="cd09618">
    <property type="entry name" value="CBM9_like_2"/>
    <property type="match status" value="1"/>
</dbReference>
<gene>
    <name evidence="3" type="ORF">J8C05_05790</name>
</gene>
<dbReference type="EMBL" id="CP072642">
    <property type="protein sequence ID" value="QUV92904.1"/>
    <property type="molecule type" value="Genomic_DNA"/>
</dbReference>
<name>A0ABX8AW51_9BACT</name>
<protein>
    <submittedName>
        <fullName evidence="3">Carbohydrate binding family 9 domain-containing protein</fullName>
    </submittedName>
</protein>
<evidence type="ECO:0000259" key="1">
    <source>
        <dbReference type="Pfam" id="PF06452"/>
    </source>
</evidence>
<evidence type="ECO:0000313" key="4">
    <source>
        <dbReference type="Proteomes" id="UP000677668"/>
    </source>
</evidence>
<evidence type="ECO:0000259" key="2">
    <source>
        <dbReference type="Pfam" id="PF19313"/>
    </source>
</evidence>
<dbReference type="RefSeq" id="WP_211421337.1">
    <property type="nucleotide sequence ID" value="NZ_CP072642.1"/>
</dbReference>
<evidence type="ECO:0000313" key="3">
    <source>
        <dbReference type="EMBL" id="QUV92904.1"/>
    </source>
</evidence>
<accession>A0ABX8AW51</accession>
<dbReference type="Proteomes" id="UP000677668">
    <property type="component" value="Chromosome 1"/>
</dbReference>
<dbReference type="Pfam" id="PF06452">
    <property type="entry name" value="CBM9_1"/>
    <property type="match status" value="1"/>
</dbReference>
<reference evidence="3 4" key="1">
    <citation type="submission" date="2021-03" db="EMBL/GenBank/DDBJ databases">
        <title>Genomic and phenotypic characterization of Chloracidobacterium isolates provides evidence for multiple species.</title>
        <authorList>
            <person name="Saini M.K."/>
            <person name="Costas A.M.G."/>
            <person name="Tank M."/>
            <person name="Bryant D.A."/>
        </authorList>
    </citation>
    <scope>NUCLEOTIDE SEQUENCE [LARGE SCALE GENOMIC DNA]</scope>
    <source>
        <strain evidence="3 4">N</strain>
    </source>
</reference>
<sequence>MKQRAVVTNTLLMRIAHVVSLCRPGWVWQKPARIRGLMAFGLVVWMAWGDSAARAQNVAIESRPSIRITRTDEAITIDGRLDEPAWETAEVIRDFRQQEPVEGAPPTEKTECRLLYDKTYVYIGIRCFDSEPDKINARDLNRDSSFGNDDKLVVLLDTYRDGRNAYRFSVNPLGTQSDALITDEGRDFNLAWDTQWLSGASRDQEGWSAEMAIPLVSLRFRKGADTWGFNVSRIIRRKNEILLWTSWQRAFGLLRVSQAGVLTGVEGITRSRLVEIKPYVTGRLRQNVPDPLGNRFEPRFSGTVGVEVARVGITPSVTAEFTVNPDFGQAEVDQQVVNLTRFSVFFPERRDFFLENAGIFLFGRPGVNQMFFTRRIGLTDNGAPLPIDFGAKVTGKAGKWNLGFLHVETRPLREVQPDGTERVAVPRERFTVARVKRDVGTRSNVGAIALNRQGGEGRPYNRGVGLDAQINFNDYWTSYAFFARTFSPGLRGDTTTFRVQSGYDTNQMRLFGIYEEIGRNYNPEMGFVLRRDVRQYFGDAAYKWRPSAVAGTIREIRFEGFGEYYQDRTTGDLQTRTVATAISVDFANSASATIRPWRTETDVLTRPFRIRPGIVIPPGSYTFNRHGASFGTNRSRRIVFDAGGSWGSFYSGQRQEASAGLTWRPDSHLSLEASHGFNAVQLPQGDFSTSLFNGRVTYNFSRKWLSTCLVQVNSAARLTSINARVRYIYRPNSDIFFIYNQTTGVGVERPNRQFQIKVTYDFIR</sequence>
<dbReference type="Gene3D" id="2.60.40.1190">
    <property type="match status" value="1"/>
</dbReference>
<dbReference type="InterPro" id="IPR045670">
    <property type="entry name" value="DUF5916"/>
</dbReference>